<reference evidence="1 2" key="2">
    <citation type="submission" date="2017-09" db="EMBL/GenBank/DDBJ databases">
        <title>The genome of whitefly Bemisia tabaci, a global crop pest, provides novel insights into virus transmission, host adaptation and insecticide resistance.</title>
        <authorList>
            <person name="Kaur N."/>
            <person name="Kliot A."/>
            <person name="Pinheiro P.V."/>
            <person name="Luan J."/>
            <person name="Zheng Y."/>
            <person name="Liu W."/>
            <person name="Sun H."/>
            <person name="Yang X."/>
            <person name="Xu Y."/>
            <person name="Luo Y."/>
            <person name="Kruse A."/>
            <person name="Fisher T.W."/>
            <person name="Nelson D.R."/>
            <person name="Elimelech M."/>
            <person name="MacCoss M."/>
            <person name="Johnson R."/>
            <person name="Cohen E."/>
            <person name="Hunter W.B."/>
            <person name="Brown J.K."/>
            <person name="Jander G."/>
            <person name="Cilia M."/>
            <person name="Douglas A.E."/>
            <person name="Ghanim M."/>
            <person name="Simmons A.M."/>
            <person name="Wintermantel W.M."/>
            <person name="Ling K.-S."/>
            <person name="Fei Z."/>
        </authorList>
    </citation>
    <scope>NUCLEOTIDE SEQUENCE [LARGE SCALE GENOMIC DNA]</scope>
    <source>
        <strain evidence="1 2">MEAM1</strain>
    </source>
</reference>
<accession>A0A249DWD2</accession>
<sequence length="62" mass="6703">MATSFLPETTMPCRAAGYLGCPGGWNDTKELEVRLKPFPFFAALPAIVLPVSAFPLDDGQFV</sequence>
<dbReference type="Proteomes" id="UP000216438">
    <property type="component" value="Chromosome"/>
</dbReference>
<gene>
    <name evidence="1" type="ORF">BA171_01515</name>
</gene>
<evidence type="ECO:0000313" key="1">
    <source>
        <dbReference type="EMBL" id="ASX25856.1"/>
    </source>
</evidence>
<name>A0A249DWD2_9ENTR</name>
<reference evidence="2" key="1">
    <citation type="submission" date="2016-06" db="EMBL/GenBank/DDBJ databases">
        <authorList>
            <person name="Chen W."/>
            <person name="Hasegawa D.K."/>
        </authorList>
    </citation>
    <scope>NUCLEOTIDE SEQUENCE [LARGE SCALE GENOMIC DNA]</scope>
    <source>
        <strain evidence="2">MEAM1</strain>
    </source>
</reference>
<protein>
    <submittedName>
        <fullName evidence="1">Uncharacterized protein</fullName>
    </submittedName>
</protein>
<organism evidence="1 2">
    <name type="scientific">Candidatus Hamiltonella defensa</name>
    <name type="common">Bemisia tabaci</name>
    <dbReference type="NCBI Taxonomy" id="672795"/>
    <lineage>
        <taxon>Bacteria</taxon>
        <taxon>Pseudomonadati</taxon>
        <taxon>Pseudomonadota</taxon>
        <taxon>Gammaproteobacteria</taxon>
        <taxon>Enterobacterales</taxon>
        <taxon>Enterobacteriaceae</taxon>
        <taxon>aphid secondary symbionts</taxon>
        <taxon>Candidatus Williamhamiltonella</taxon>
    </lineage>
</organism>
<dbReference type="AlphaFoldDB" id="A0A249DWD2"/>
<proteinExistence type="predicted"/>
<dbReference type="EMBL" id="CP016303">
    <property type="protein sequence ID" value="ASX25856.1"/>
    <property type="molecule type" value="Genomic_DNA"/>
</dbReference>
<evidence type="ECO:0000313" key="2">
    <source>
        <dbReference type="Proteomes" id="UP000216438"/>
    </source>
</evidence>